<gene>
    <name evidence="7" type="ordered locus">Deba_2510</name>
</gene>
<dbReference type="HOGENOM" id="CLU_009273_10_0_7"/>
<dbReference type="CDD" id="cd01335">
    <property type="entry name" value="Radical_SAM"/>
    <property type="match status" value="1"/>
</dbReference>
<name>E1QJX7_DESB2</name>
<feature type="domain" description="Radical SAM core" evidence="6">
    <location>
        <begin position="4"/>
        <end position="229"/>
    </location>
</feature>
<dbReference type="SFLD" id="SFLDG01386">
    <property type="entry name" value="main_SPASM_domain-containing"/>
    <property type="match status" value="1"/>
</dbReference>
<evidence type="ECO:0000256" key="5">
    <source>
        <dbReference type="ARBA" id="ARBA00023014"/>
    </source>
</evidence>
<evidence type="ECO:0000313" key="7">
    <source>
        <dbReference type="EMBL" id="ADK85870.1"/>
    </source>
</evidence>
<evidence type="ECO:0000256" key="2">
    <source>
        <dbReference type="ARBA" id="ARBA00022691"/>
    </source>
</evidence>
<comment type="cofactor">
    <cofactor evidence="1">
        <name>[4Fe-4S] cluster</name>
        <dbReference type="ChEBI" id="CHEBI:49883"/>
    </cofactor>
</comment>
<evidence type="ECO:0000313" key="8">
    <source>
        <dbReference type="Proteomes" id="UP000009047"/>
    </source>
</evidence>
<evidence type="ECO:0000256" key="4">
    <source>
        <dbReference type="ARBA" id="ARBA00023004"/>
    </source>
</evidence>
<dbReference type="SFLD" id="SFLDS00029">
    <property type="entry name" value="Radical_SAM"/>
    <property type="match status" value="1"/>
</dbReference>
<dbReference type="Gene3D" id="3.20.20.70">
    <property type="entry name" value="Aldolase class I"/>
    <property type="match status" value="1"/>
</dbReference>
<proteinExistence type="predicted"/>
<dbReference type="EMBL" id="CP002085">
    <property type="protein sequence ID" value="ADK85870.1"/>
    <property type="molecule type" value="Genomic_DNA"/>
</dbReference>
<dbReference type="GO" id="GO:0046872">
    <property type="term" value="F:metal ion binding"/>
    <property type="evidence" value="ECO:0007669"/>
    <property type="project" value="UniProtKB-KW"/>
</dbReference>
<dbReference type="PANTHER" id="PTHR43273:SF8">
    <property type="entry name" value="RADICAL SAM DOMAIN PROTEIN"/>
    <property type="match status" value="1"/>
</dbReference>
<dbReference type="RefSeq" id="WP_013259309.1">
    <property type="nucleotide sequence ID" value="NC_014365.1"/>
</dbReference>
<dbReference type="KEGG" id="dbr:Deba_2510"/>
<dbReference type="PROSITE" id="PS51918">
    <property type="entry name" value="RADICAL_SAM"/>
    <property type="match status" value="1"/>
</dbReference>
<dbReference type="OrthoDB" id="9782387at2"/>
<dbReference type="GO" id="GO:0051536">
    <property type="term" value="F:iron-sulfur cluster binding"/>
    <property type="evidence" value="ECO:0007669"/>
    <property type="project" value="UniProtKB-KW"/>
</dbReference>
<keyword evidence="5" id="KW-0411">Iron-sulfur</keyword>
<accession>E1QJX7</accession>
<keyword evidence="8" id="KW-1185">Reference proteome</keyword>
<evidence type="ECO:0000259" key="6">
    <source>
        <dbReference type="PROSITE" id="PS51918"/>
    </source>
</evidence>
<dbReference type="Proteomes" id="UP000009047">
    <property type="component" value="Chromosome"/>
</dbReference>
<keyword evidence="4" id="KW-0408">Iron</keyword>
<dbReference type="SFLD" id="SFLDG01072">
    <property type="entry name" value="dehydrogenase_like"/>
    <property type="match status" value="1"/>
</dbReference>
<dbReference type="STRING" id="644282.Deba_2510"/>
<keyword evidence="2" id="KW-0949">S-adenosyl-L-methionine</keyword>
<dbReference type="InterPro" id="IPR026357">
    <property type="entry name" value="rSAM_SPASM_GrrM_OscB"/>
</dbReference>
<dbReference type="InterPro" id="IPR007197">
    <property type="entry name" value="rSAM"/>
</dbReference>
<dbReference type="PANTHER" id="PTHR43273">
    <property type="entry name" value="ANAEROBIC SULFATASE-MATURATING ENZYME HOMOLOG ASLB-RELATED"/>
    <property type="match status" value="1"/>
</dbReference>
<dbReference type="InterPro" id="IPR013785">
    <property type="entry name" value="Aldolase_TIM"/>
</dbReference>
<dbReference type="Pfam" id="PF04055">
    <property type="entry name" value="Radical_SAM"/>
    <property type="match status" value="1"/>
</dbReference>
<dbReference type="InterPro" id="IPR023867">
    <property type="entry name" value="Sulphatase_maturase_rSAM"/>
</dbReference>
<dbReference type="eggNOG" id="COG0641">
    <property type="taxonomic scope" value="Bacteria"/>
</dbReference>
<keyword evidence="3" id="KW-0479">Metal-binding</keyword>
<sequence>MGSAIVNKVRLLTMQPTSACNLRCRYCYLGRHKGAVVMDLAVLRAALARLAAEDLLGPELTISWHMGEPLTAGKDFFRQAFALTERMLGGATRLGHSIQTNGTLIDDQWAALFAERDVKVGLSLDGPTAVHDANRVLPDGSGSHARVMAGLDCLRRSGVRPSIICVVNQSSIDRAEELRDFFRAEGLWRINFNIEEIEGAHERSFVKSDADWRERYRRFLAVFHAAGVAVRDLENVKSWLADRRPRAAGAALPLHHLSIDATGGFSSFSPELLSASHPAHGDFILGNVTSDAIAAAMGAAKGQRLWAQIKKGLLRCKAECPHFGLCGGGYPSNKLFENGSFDSARTTACEAGIIIPLAVASHAPAVDAAHGRGAPSYF</sequence>
<reference evidence="7 8" key="1">
    <citation type="journal article" date="2010" name="Stand. Genomic Sci.">
        <title>Complete genome sequence of Desulfarculus baarsii type strain (2st14).</title>
        <authorList>
            <person name="Sun H."/>
            <person name="Spring S."/>
            <person name="Lapidus A."/>
            <person name="Davenport K."/>
            <person name="Del Rio T.G."/>
            <person name="Tice H."/>
            <person name="Nolan M."/>
            <person name="Copeland A."/>
            <person name="Cheng J.F."/>
            <person name="Lucas S."/>
            <person name="Tapia R."/>
            <person name="Goodwin L."/>
            <person name="Pitluck S."/>
            <person name="Ivanova N."/>
            <person name="Pagani I."/>
            <person name="Mavromatis K."/>
            <person name="Ovchinnikova G."/>
            <person name="Pati A."/>
            <person name="Chen A."/>
            <person name="Palaniappan K."/>
            <person name="Hauser L."/>
            <person name="Chang Y.J."/>
            <person name="Jeffries C.D."/>
            <person name="Detter J.C."/>
            <person name="Han C."/>
            <person name="Rohde M."/>
            <person name="Brambilla E."/>
            <person name="Goker M."/>
            <person name="Woyke T."/>
            <person name="Bristow J."/>
            <person name="Eisen J.A."/>
            <person name="Markowitz V."/>
            <person name="Hugenholtz P."/>
            <person name="Kyrpides N.C."/>
            <person name="Klenk H.P."/>
            <person name="Land M."/>
        </authorList>
    </citation>
    <scope>NUCLEOTIDE SEQUENCE [LARGE SCALE GENOMIC DNA]</scope>
    <source>
        <strain evidence="8">ATCC 33931 / DSM 2075 / LMG 7858 / VKM B-1802 / 2st14</strain>
    </source>
</reference>
<dbReference type="InterPro" id="IPR058240">
    <property type="entry name" value="rSAM_sf"/>
</dbReference>
<dbReference type="GO" id="GO:0016491">
    <property type="term" value="F:oxidoreductase activity"/>
    <property type="evidence" value="ECO:0007669"/>
    <property type="project" value="InterPro"/>
</dbReference>
<dbReference type="NCBIfam" id="TIGR04261">
    <property type="entry name" value="rSAM_GlyRichRpt"/>
    <property type="match status" value="1"/>
</dbReference>
<dbReference type="AlphaFoldDB" id="E1QJX7"/>
<dbReference type="SUPFAM" id="SSF102114">
    <property type="entry name" value="Radical SAM enzymes"/>
    <property type="match status" value="1"/>
</dbReference>
<dbReference type="SFLD" id="SFLDG01067">
    <property type="entry name" value="SPASM/twitch_domain_containing"/>
    <property type="match status" value="1"/>
</dbReference>
<protein>
    <submittedName>
        <fullName evidence="7">Radical SAM domain protein</fullName>
    </submittedName>
</protein>
<evidence type="ECO:0000256" key="1">
    <source>
        <dbReference type="ARBA" id="ARBA00001966"/>
    </source>
</evidence>
<evidence type="ECO:0000256" key="3">
    <source>
        <dbReference type="ARBA" id="ARBA00022723"/>
    </source>
</evidence>
<organism evidence="7 8">
    <name type="scientific">Desulfarculus baarsii (strain ATCC 33931 / DSM 2075 / LMG 7858 / VKM B-1802 / 2st14)</name>
    <dbReference type="NCBI Taxonomy" id="644282"/>
    <lineage>
        <taxon>Bacteria</taxon>
        <taxon>Pseudomonadati</taxon>
        <taxon>Thermodesulfobacteriota</taxon>
        <taxon>Desulfarculia</taxon>
        <taxon>Desulfarculales</taxon>
        <taxon>Desulfarculaceae</taxon>
        <taxon>Desulfarculus</taxon>
    </lineage>
</organism>